<protein>
    <submittedName>
        <fullName evidence="2">Uncharacterized membrane protein</fullName>
    </submittedName>
</protein>
<keyword evidence="1" id="KW-0812">Transmembrane</keyword>
<proteinExistence type="predicted"/>
<dbReference type="STRING" id="490829.SAMN05421850_103377"/>
<name>A0A1G8LMP7_9RHOB</name>
<evidence type="ECO:0000256" key="1">
    <source>
        <dbReference type="SAM" id="Phobius"/>
    </source>
</evidence>
<feature type="transmembrane region" description="Helical" evidence="1">
    <location>
        <begin position="12"/>
        <end position="32"/>
    </location>
</feature>
<sequence>MTLAPFLNAPFAIQLHIIAALLALTLGPVALLRRSRDRVHRLAGRAWIVAMAVTALSSFFIYTIRLVGPFSPIHILSIITLVALWEGLRQVRAGRIADHKRTMMSLYVLGMGIPGLFTLLPGRIMNAIVFPQAPWVGFWTAFATMLIGGLAWAWSRPGDLRQLLRRA</sequence>
<dbReference type="Pfam" id="PF10067">
    <property type="entry name" value="DUF2306"/>
    <property type="match status" value="1"/>
</dbReference>
<feature type="transmembrane region" description="Helical" evidence="1">
    <location>
        <begin position="136"/>
        <end position="155"/>
    </location>
</feature>
<reference evidence="2 3" key="1">
    <citation type="submission" date="2016-10" db="EMBL/GenBank/DDBJ databases">
        <authorList>
            <person name="de Groot N.N."/>
        </authorList>
    </citation>
    <scope>NUCLEOTIDE SEQUENCE [LARGE SCALE GENOMIC DNA]</scope>
    <source>
        <strain evidence="2 3">DSM 28010</strain>
    </source>
</reference>
<dbReference type="Proteomes" id="UP000199340">
    <property type="component" value="Unassembled WGS sequence"/>
</dbReference>
<feature type="transmembrane region" description="Helical" evidence="1">
    <location>
        <begin position="70"/>
        <end position="88"/>
    </location>
</feature>
<keyword evidence="1" id="KW-0472">Membrane</keyword>
<evidence type="ECO:0000313" key="2">
    <source>
        <dbReference type="EMBL" id="SDI56982.1"/>
    </source>
</evidence>
<keyword evidence="1" id="KW-1133">Transmembrane helix</keyword>
<feature type="transmembrane region" description="Helical" evidence="1">
    <location>
        <begin position="108"/>
        <end position="130"/>
    </location>
</feature>
<keyword evidence="3" id="KW-1185">Reference proteome</keyword>
<dbReference type="OrthoDB" id="9815686at2"/>
<dbReference type="InterPro" id="IPR018750">
    <property type="entry name" value="DUF2306_membrane"/>
</dbReference>
<organism evidence="2 3">
    <name type="scientific">Lutimaribacter saemankumensis</name>
    <dbReference type="NCBI Taxonomy" id="490829"/>
    <lineage>
        <taxon>Bacteria</taxon>
        <taxon>Pseudomonadati</taxon>
        <taxon>Pseudomonadota</taxon>
        <taxon>Alphaproteobacteria</taxon>
        <taxon>Rhodobacterales</taxon>
        <taxon>Roseobacteraceae</taxon>
        <taxon>Lutimaribacter</taxon>
    </lineage>
</organism>
<dbReference type="RefSeq" id="WP_090028303.1">
    <property type="nucleotide sequence ID" value="NZ_FNEB01000003.1"/>
</dbReference>
<dbReference type="EMBL" id="FNEB01000003">
    <property type="protein sequence ID" value="SDI56982.1"/>
    <property type="molecule type" value="Genomic_DNA"/>
</dbReference>
<accession>A0A1G8LMP7</accession>
<evidence type="ECO:0000313" key="3">
    <source>
        <dbReference type="Proteomes" id="UP000199340"/>
    </source>
</evidence>
<gene>
    <name evidence="2" type="ORF">SAMN05421850_103377</name>
</gene>
<dbReference type="AlphaFoldDB" id="A0A1G8LMP7"/>
<feature type="transmembrane region" description="Helical" evidence="1">
    <location>
        <begin position="44"/>
        <end position="64"/>
    </location>
</feature>